<comment type="subcellular location">
    <subcellularLocation>
        <location evidence="1 5">Cytoplasm</location>
        <location evidence="1 5">Cytoskeleton</location>
        <location evidence="1 5">Microtubule organizing center</location>
    </subcellularLocation>
</comment>
<organism evidence="7 8">
    <name type="scientific">Zostera marina</name>
    <name type="common">Eelgrass</name>
    <dbReference type="NCBI Taxonomy" id="29655"/>
    <lineage>
        <taxon>Eukaryota</taxon>
        <taxon>Viridiplantae</taxon>
        <taxon>Streptophyta</taxon>
        <taxon>Embryophyta</taxon>
        <taxon>Tracheophyta</taxon>
        <taxon>Spermatophyta</taxon>
        <taxon>Magnoliopsida</taxon>
        <taxon>Liliopsida</taxon>
        <taxon>Zosteraceae</taxon>
        <taxon>Zostera</taxon>
    </lineage>
</organism>
<dbReference type="AlphaFoldDB" id="A0A0K9PIQ1"/>
<dbReference type="STRING" id="29655.A0A0K9PIQ1"/>
<dbReference type="GO" id="GO:0005815">
    <property type="term" value="C:microtubule organizing center"/>
    <property type="evidence" value="ECO:0007669"/>
    <property type="project" value="UniProtKB-SubCell"/>
</dbReference>
<dbReference type="PANTHER" id="PTHR19302">
    <property type="entry name" value="GAMMA TUBULIN COMPLEX PROTEIN"/>
    <property type="match status" value="1"/>
</dbReference>
<dbReference type="InterPro" id="IPR041470">
    <property type="entry name" value="GCP_N"/>
</dbReference>
<dbReference type="OMA" id="DEREQCE"/>
<dbReference type="GO" id="GO:0005874">
    <property type="term" value="C:microtubule"/>
    <property type="evidence" value="ECO:0007669"/>
    <property type="project" value="UniProtKB-KW"/>
</dbReference>
<comment type="caution">
    <text evidence="7">The sequence shown here is derived from an EMBL/GenBank/DDBJ whole genome shotgun (WGS) entry which is preliminary data.</text>
</comment>
<dbReference type="InterPro" id="IPR007259">
    <property type="entry name" value="GCP"/>
</dbReference>
<dbReference type="PANTHER" id="PTHR19302:SF27">
    <property type="entry name" value="GAMMA-TUBULIN COMPLEX COMPONENT 4"/>
    <property type="match status" value="1"/>
</dbReference>
<name>A0A0K9PIQ1_ZOSMR</name>
<reference evidence="8" key="1">
    <citation type="journal article" date="2016" name="Nature">
        <title>The genome of the seagrass Zostera marina reveals angiosperm adaptation to the sea.</title>
        <authorList>
            <person name="Olsen J.L."/>
            <person name="Rouze P."/>
            <person name="Verhelst B."/>
            <person name="Lin Y.-C."/>
            <person name="Bayer T."/>
            <person name="Collen J."/>
            <person name="Dattolo E."/>
            <person name="De Paoli E."/>
            <person name="Dittami S."/>
            <person name="Maumus F."/>
            <person name="Michel G."/>
            <person name="Kersting A."/>
            <person name="Lauritano C."/>
            <person name="Lohaus R."/>
            <person name="Toepel M."/>
            <person name="Tonon T."/>
            <person name="Vanneste K."/>
            <person name="Amirebrahimi M."/>
            <person name="Brakel J."/>
            <person name="Bostroem C."/>
            <person name="Chovatia M."/>
            <person name="Grimwood J."/>
            <person name="Jenkins J.W."/>
            <person name="Jueterbock A."/>
            <person name="Mraz A."/>
            <person name="Stam W.T."/>
            <person name="Tice H."/>
            <person name="Bornberg-Bauer E."/>
            <person name="Green P.J."/>
            <person name="Pearson G.A."/>
            <person name="Procaccini G."/>
            <person name="Duarte C.M."/>
            <person name="Schmutz J."/>
            <person name="Reusch T.B.H."/>
            <person name="Van de Peer Y."/>
        </authorList>
    </citation>
    <scope>NUCLEOTIDE SEQUENCE [LARGE SCALE GENOMIC DNA]</scope>
    <source>
        <strain evidence="8">cv. Finnish</strain>
    </source>
</reference>
<keyword evidence="2 5" id="KW-0963">Cytoplasm</keyword>
<dbReference type="GO" id="GO:0000922">
    <property type="term" value="C:spindle pole"/>
    <property type="evidence" value="ECO:0007669"/>
    <property type="project" value="InterPro"/>
</dbReference>
<evidence type="ECO:0000313" key="8">
    <source>
        <dbReference type="Proteomes" id="UP000036987"/>
    </source>
</evidence>
<evidence type="ECO:0000256" key="2">
    <source>
        <dbReference type="ARBA" id="ARBA00022490"/>
    </source>
</evidence>
<evidence type="ECO:0000256" key="1">
    <source>
        <dbReference type="ARBA" id="ARBA00004267"/>
    </source>
</evidence>
<dbReference type="OrthoDB" id="78652at2759"/>
<keyword evidence="4 5" id="KW-0206">Cytoskeleton</keyword>
<dbReference type="GO" id="GO:0007020">
    <property type="term" value="P:microtubule nucleation"/>
    <property type="evidence" value="ECO:0007669"/>
    <property type="project" value="InterPro"/>
</dbReference>
<comment type="similarity">
    <text evidence="5">Belongs to the TUBGCP family.</text>
</comment>
<evidence type="ECO:0000256" key="3">
    <source>
        <dbReference type="ARBA" id="ARBA00022701"/>
    </source>
</evidence>
<dbReference type="Proteomes" id="UP000036987">
    <property type="component" value="Unassembled WGS sequence"/>
</dbReference>
<proteinExistence type="inferred from homology"/>
<dbReference type="Pfam" id="PF17681">
    <property type="entry name" value="GCP_N_terminal"/>
    <property type="match status" value="1"/>
</dbReference>
<keyword evidence="3 5" id="KW-0493">Microtubule</keyword>
<evidence type="ECO:0000256" key="5">
    <source>
        <dbReference type="RuleBase" id="RU363050"/>
    </source>
</evidence>
<dbReference type="GO" id="GO:0043015">
    <property type="term" value="F:gamma-tubulin binding"/>
    <property type="evidence" value="ECO:0007669"/>
    <property type="project" value="InterPro"/>
</dbReference>
<comment type="function">
    <text evidence="5">Component of the gamma-tubulin ring complex (gTuRC) which mediates microtubule nucleation.</text>
</comment>
<protein>
    <recommendedName>
        <fullName evidence="5">Gamma-tubulin complex component</fullName>
    </recommendedName>
</protein>
<accession>A0A0K9PIQ1</accession>
<evidence type="ECO:0000313" key="7">
    <source>
        <dbReference type="EMBL" id="KMZ68849.1"/>
    </source>
</evidence>
<sequence>MLHELLLSLVGYTGDFVIDEREQCEALGIKTPTPIPPNTPSFRLVSDLSFIQSSERSVIEGLLPLGYYYREIDRFATASRNLSSIWSKPRGAPFQPPSPESLNKSIGGKPSTYRRAISNGIVEILSVYRSSVLQVEHNLLSHPDPILAKVTQGLNKFFMLLPPLHDLVVEIEHDDIRGGQLLNLLYKRCHCGVPELQVCLQRYQIRLFPISMHILYFIINLLYPLSIVQKELKWLKILDTHTAV</sequence>
<evidence type="ECO:0000259" key="6">
    <source>
        <dbReference type="Pfam" id="PF17681"/>
    </source>
</evidence>
<evidence type="ECO:0000256" key="4">
    <source>
        <dbReference type="ARBA" id="ARBA00023212"/>
    </source>
</evidence>
<keyword evidence="8" id="KW-1185">Reference proteome</keyword>
<gene>
    <name evidence="7" type="ORF">ZOSMA_22G01460</name>
</gene>
<feature type="domain" description="Gamma tubulin complex component protein N-terminal" evidence="6">
    <location>
        <begin position="2"/>
        <end position="207"/>
    </location>
</feature>
<dbReference type="EMBL" id="LFYR01000811">
    <property type="protein sequence ID" value="KMZ68849.1"/>
    <property type="molecule type" value="Genomic_DNA"/>
</dbReference>